<dbReference type="AlphaFoldDB" id="A0A8T2K6P3"/>
<dbReference type="Proteomes" id="UP000812440">
    <property type="component" value="Chromosome 2"/>
</dbReference>
<protein>
    <submittedName>
        <fullName evidence="1">Uncharacterized protein</fullName>
    </submittedName>
</protein>
<evidence type="ECO:0000313" key="1">
    <source>
        <dbReference type="EMBL" id="KAG8452879.1"/>
    </source>
</evidence>
<sequence>MGNMEYILRGNHTPTKINSMCILEKKLVYRTENVFILPLHFLQTLMRNPVFEFVIQNSRSCLKTSPAHLGRSNIQRSNVL</sequence>
<dbReference type="EMBL" id="JAACNH010000002">
    <property type="protein sequence ID" value="KAG8452879.1"/>
    <property type="molecule type" value="Genomic_DNA"/>
</dbReference>
<evidence type="ECO:0000313" key="2">
    <source>
        <dbReference type="Proteomes" id="UP000812440"/>
    </source>
</evidence>
<comment type="caution">
    <text evidence="1">The sequence shown here is derived from an EMBL/GenBank/DDBJ whole genome shotgun (WGS) entry which is preliminary data.</text>
</comment>
<gene>
    <name evidence="1" type="ORF">GDO86_004611</name>
</gene>
<organism evidence="1 2">
    <name type="scientific">Hymenochirus boettgeri</name>
    <name type="common">Congo dwarf clawed frog</name>
    <dbReference type="NCBI Taxonomy" id="247094"/>
    <lineage>
        <taxon>Eukaryota</taxon>
        <taxon>Metazoa</taxon>
        <taxon>Chordata</taxon>
        <taxon>Craniata</taxon>
        <taxon>Vertebrata</taxon>
        <taxon>Euteleostomi</taxon>
        <taxon>Amphibia</taxon>
        <taxon>Batrachia</taxon>
        <taxon>Anura</taxon>
        <taxon>Pipoidea</taxon>
        <taxon>Pipidae</taxon>
        <taxon>Pipinae</taxon>
        <taxon>Hymenochirus</taxon>
    </lineage>
</organism>
<reference evidence="1" key="1">
    <citation type="thesis" date="2020" institute="ProQuest LLC" country="789 East Eisenhower Parkway, Ann Arbor, MI, USA">
        <title>Comparative Genomics and Chromosome Evolution.</title>
        <authorList>
            <person name="Mudd A.B."/>
        </authorList>
    </citation>
    <scope>NUCLEOTIDE SEQUENCE</scope>
    <source>
        <strain evidence="1">Female2</strain>
        <tissue evidence="1">Blood</tissue>
    </source>
</reference>
<keyword evidence="2" id="KW-1185">Reference proteome</keyword>
<proteinExistence type="predicted"/>
<accession>A0A8T2K6P3</accession>
<name>A0A8T2K6P3_9PIPI</name>